<keyword evidence="7 10" id="KW-1133">Transmembrane helix</keyword>
<keyword evidence="8 10" id="KW-0406">Ion transport</keyword>
<feature type="transmembrane region" description="Helical" evidence="10">
    <location>
        <begin position="553"/>
        <end position="579"/>
    </location>
</feature>
<dbReference type="InterPro" id="IPR003445">
    <property type="entry name" value="Cat_transpt"/>
</dbReference>
<dbReference type="EMBL" id="OX291501">
    <property type="protein sequence ID" value="CAI1554719.1"/>
    <property type="molecule type" value="Genomic_DNA"/>
</dbReference>
<comment type="similarity">
    <text evidence="2 10">Belongs to the TrkH potassium transport family.</text>
</comment>
<evidence type="ECO:0000256" key="6">
    <source>
        <dbReference type="ARBA" id="ARBA00022958"/>
    </source>
</evidence>
<feature type="transmembrane region" description="Helical" evidence="10">
    <location>
        <begin position="128"/>
        <end position="153"/>
    </location>
</feature>
<evidence type="ECO:0000256" key="2">
    <source>
        <dbReference type="ARBA" id="ARBA00009137"/>
    </source>
</evidence>
<comment type="subcellular location">
    <subcellularLocation>
        <location evidence="1">Membrane</location>
        <topology evidence="1">Multi-pass membrane protein</topology>
    </subcellularLocation>
</comment>
<evidence type="ECO:0000256" key="11">
    <source>
        <dbReference type="SAM" id="MobiDB-lite"/>
    </source>
</evidence>
<feature type="transmembrane region" description="Helical" evidence="10">
    <location>
        <begin position="613"/>
        <end position="635"/>
    </location>
</feature>
<dbReference type="InterPro" id="IPR004773">
    <property type="entry name" value="K/Na_transp_Trk1/HKT1"/>
</dbReference>
<keyword evidence="5 10" id="KW-0812">Transmembrane</keyword>
<evidence type="ECO:0000313" key="12">
    <source>
        <dbReference type="EMBL" id="CAI1554719.1"/>
    </source>
</evidence>
<dbReference type="InterPro" id="IPR015958">
    <property type="entry name" value="Trk1_fungi"/>
</dbReference>
<feature type="region of interest" description="Disordered" evidence="11">
    <location>
        <begin position="206"/>
        <end position="252"/>
    </location>
</feature>
<organism evidence="12 13">
    <name type="scientific">Saccharomyces eubayanus</name>
    <name type="common">Yeast</name>
    <dbReference type="NCBI Taxonomy" id="1080349"/>
    <lineage>
        <taxon>Eukaryota</taxon>
        <taxon>Fungi</taxon>
        <taxon>Dikarya</taxon>
        <taxon>Ascomycota</taxon>
        <taxon>Saccharomycotina</taxon>
        <taxon>Saccharomycetes</taxon>
        <taxon>Saccharomycetales</taxon>
        <taxon>Saccharomycetaceae</taxon>
        <taxon>Saccharomyces</taxon>
    </lineage>
</organism>
<feature type="compositionally biased region" description="Low complexity" evidence="11">
    <location>
        <begin position="221"/>
        <end position="239"/>
    </location>
</feature>
<feature type="region of interest" description="Disordered" evidence="11">
    <location>
        <begin position="711"/>
        <end position="752"/>
    </location>
</feature>
<sequence length="907" mass="103241">MFFVDDKGLQAPLTVRRAMATVRRTISQASMALPFQLRLVHQKSWGHRLRDFISRFLKSCKPIAKYIFPNFIVVHYMYLITLTIIGSILLYPCRNTPYIDVLFLAAGSCTQGGLATKSTNDFNLYQQIVVYVLTFLSTPIIIHGFLAFVRLYWFERYFDNIRDFSRQNFKLRKTMTLQQRELSSGSGNTSRNRSFKDNLFRGKFVSREDPHGTATDMPMDSPAVSSSKSESTSLGSHGSPNHFSRRRQLSDVDPTDIYKSIMMLQGQNEKASSDSTASSHNEPNGPAFVVQERHERRSPTPPPPHATERQHSSSTVGELNKLAQTMSFQKLLRLQRNEGEYDAADASHKSMVTKKRSISRTQSYNAPRRTPSPAPETSSQVRQDDESSAPYEKSKPTPSSSVDEEVSFYPQESLNLQFQAHPPKPDRRGSNTQHPLTRTMSTNYLSWQPTFGRNSVFIGLTKQQKEELGGVEYRALRLLCNILVVYYIGFNILAFVIIVPWICARHKYAEIVRQNGISPAWWGFFIAMSSFTDLGLALTADSMVSFDTAPYPLIFMMLFIIIGNTGFPILLRFIIWVIFKFSRDLSQFKESLGFLLDHPRRCFTLLFPSAPTWWLFLTLIVLNATDWILFIILDFNSTVAKQVSKGYRVLIGLFQSVCTRTAGFNVIDLSKLHPSIQVSYMLMMYVSVLPLAISIRRTNVYEEQSLGLYGDEQDTANDTTDEDGAKDDEQGDESEQNDAIPPKPKPKKSSPKSFIGAHLRRQLSFDLWFLFLGLFIICICESRHIEDTNEPEFNVFSILFEIVSAYGTVGLSLGYPNTNTSLSAQFSVLSKLVIIAMLIRGRNRGLPYTLDRAIILPSDKLEQIDRLQDMKAKGKLLAQVDEDPMTIYVKKRSHKLKKAAKRLWKRR</sequence>
<evidence type="ECO:0000256" key="8">
    <source>
        <dbReference type="ARBA" id="ARBA00023065"/>
    </source>
</evidence>
<keyword evidence="6 10" id="KW-0630">Potassium</keyword>
<reference evidence="12" key="1">
    <citation type="submission" date="2022-08" db="EMBL/GenBank/DDBJ databases">
        <authorList>
            <person name="Byrne P K."/>
        </authorList>
    </citation>
    <scope>NUCLEOTIDE SEQUENCE</scope>
    <source>
        <strain evidence="12">UCD650</strain>
    </source>
</reference>
<dbReference type="PIRSF" id="PIRSF002450">
    <property type="entry name" value="K+_transpter_TRK"/>
    <property type="match status" value="1"/>
</dbReference>
<dbReference type="NCBIfam" id="TIGR00934">
    <property type="entry name" value="2a38euk"/>
    <property type="match status" value="1"/>
</dbReference>
<keyword evidence="4 10" id="KW-0633">Potassium transport</keyword>
<feature type="transmembrane region" description="Helical" evidence="10">
    <location>
        <begin position="522"/>
        <end position="541"/>
    </location>
</feature>
<evidence type="ECO:0000256" key="1">
    <source>
        <dbReference type="ARBA" id="ARBA00004141"/>
    </source>
</evidence>
<feature type="region of interest" description="Disordered" evidence="11">
    <location>
        <begin position="341"/>
        <end position="406"/>
    </location>
</feature>
<evidence type="ECO:0000256" key="3">
    <source>
        <dbReference type="ARBA" id="ARBA00022448"/>
    </source>
</evidence>
<dbReference type="PANTHER" id="PTHR31064:SF30">
    <property type="entry name" value="HIGH-AFFINITY POTASSIUM TRANSPORT PROTEIN-RELATED"/>
    <property type="match status" value="1"/>
</dbReference>
<feature type="region of interest" description="Disordered" evidence="11">
    <location>
        <begin position="266"/>
        <end position="316"/>
    </location>
</feature>
<name>A0ABN8VJ69_SACEU</name>
<evidence type="ECO:0000256" key="7">
    <source>
        <dbReference type="ARBA" id="ARBA00022989"/>
    </source>
</evidence>
<protein>
    <recommendedName>
        <fullName evidence="10">Potassium transport protein</fullName>
    </recommendedName>
</protein>
<evidence type="ECO:0000256" key="9">
    <source>
        <dbReference type="ARBA" id="ARBA00023136"/>
    </source>
</evidence>
<gene>
    <name evidence="12" type="primary">U6500K02650</name>
    <name evidence="12" type="ORF">SEUBUCD650_0K02650</name>
</gene>
<evidence type="ECO:0000313" key="13">
    <source>
        <dbReference type="Proteomes" id="UP001152964"/>
    </source>
</evidence>
<feature type="transmembrane region" description="Helical" evidence="10">
    <location>
        <begin position="478"/>
        <end position="502"/>
    </location>
</feature>
<proteinExistence type="inferred from homology"/>
<dbReference type="InterPro" id="IPR051143">
    <property type="entry name" value="TrkH_K-transport"/>
</dbReference>
<feature type="transmembrane region" description="Helical" evidence="10">
    <location>
        <begin position="66"/>
        <end position="91"/>
    </location>
</feature>
<feature type="compositionally biased region" description="Polar residues" evidence="11">
    <location>
        <begin position="266"/>
        <end position="282"/>
    </location>
</feature>
<keyword evidence="3 10" id="KW-0813">Transport</keyword>
<dbReference type="PANTHER" id="PTHR31064">
    <property type="entry name" value="POTASSIUM TRANSPORT PROTEIN DDB_G0292412-RELATED"/>
    <property type="match status" value="1"/>
</dbReference>
<keyword evidence="9 10" id="KW-0472">Membrane</keyword>
<evidence type="ECO:0000256" key="5">
    <source>
        <dbReference type="ARBA" id="ARBA00022692"/>
    </source>
</evidence>
<evidence type="ECO:0000256" key="4">
    <source>
        <dbReference type="ARBA" id="ARBA00022538"/>
    </source>
</evidence>
<keyword evidence="13" id="KW-1185">Reference proteome</keyword>
<feature type="transmembrane region" description="Helical" evidence="10">
    <location>
        <begin position="678"/>
        <end position="695"/>
    </location>
</feature>
<evidence type="ECO:0000256" key="10">
    <source>
        <dbReference type="PIRNR" id="PIRNR002450"/>
    </source>
</evidence>
<dbReference type="Pfam" id="PF02386">
    <property type="entry name" value="TrkH"/>
    <property type="match status" value="1"/>
</dbReference>
<feature type="transmembrane region" description="Helical" evidence="10">
    <location>
        <begin position="767"/>
        <end position="785"/>
    </location>
</feature>
<dbReference type="Proteomes" id="UP001152964">
    <property type="component" value="Chromosome 11"/>
</dbReference>
<feature type="compositionally biased region" description="Acidic residues" evidence="11">
    <location>
        <begin position="711"/>
        <end position="736"/>
    </location>
</feature>
<accession>A0ABN8VJ69</accession>